<dbReference type="GO" id="GO:0000981">
    <property type="term" value="F:DNA-binding transcription factor activity, RNA polymerase II-specific"/>
    <property type="evidence" value="ECO:0007669"/>
    <property type="project" value="InterPro"/>
</dbReference>
<dbReference type="SUPFAM" id="SSF57701">
    <property type="entry name" value="Zn2/Cys6 DNA-binding domain"/>
    <property type="match status" value="1"/>
</dbReference>
<dbReference type="OrthoDB" id="10067394at2759"/>
<dbReference type="SMART" id="SM00066">
    <property type="entry name" value="GAL4"/>
    <property type="match status" value="1"/>
</dbReference>
<dbReference type="PANTHER" id="PTHR47431:SF2">
    <property type="entry name" value="ZN(II)2CYS6 TRANSCRIPTION FACTOR (EUROFUNG)"/>
    <property type="match status" value="1"/>
</dbReference>
<evidence type="ECO:0000256" key="3">
    <source>
        <dbReference type="SAM" id="MobiDB-lite"/>
    </source>
</evidence>
<dbReference type="PROSITE" id="PS00463">
    <property type="entry name" value="ZN2_CY6_FUNGAL_1"/>
    <property type="match status" value="1"/>
</dbReference>
<evidence type="ECO:0000313" key="5">
    <source>
        <dbReference type="EMBL" id="ORY01124.1"/>
    </source>
</evidence>
<proteinExistence type="predicted"/>
<gene>
    <name evidence="5" type="ORF">BCR34DRAFT_494151</name>
</gene>
<dbReference type="CDD" id="cd00067">
    <property type="entry name" value="GAL4"/>
    <property type="match status" value="1"/>
</dbReference>
<keyword evidence="2" id="KW-0539">Nucleus</keyword>
<organism evidence="5 6">
    <name type="scientific">Clohesyomyces aquaticus</name>
    <dbReference type="NCBI Taxonomy" id="1231657"/>
    <lineage>
        <taxon>Eukaryota</taxon>
        <taxon>Fungi</taxon>
        <taxon>Dikarya</taxon>
        <taxon>Ascomycota</taxon>
        <taxon>Pezizomycotina</taxon>
        <taxon>Dothideomycetes</taxon>
        <taxon>Pleosporomycetidae</taxon>
        <taxon>Pleosporales</taxon>
        <taxon>Lindgomycetaceae</taxon>
        <taxon>Clohesyomyces</taxon>
    </lineage>
</organism>
<feature type="region of interest" description="Disordered" evidence="3">
    <location>
        <begin position="48"/>
        <end position="73"/>
    </location>
</feature>
<dbReference type="STRING" id="1231657.A0A1Y1YTH7"/>
<accession>A0A1Y1YTH7</accession>
<evidence type="ECO:0000259" key="4">
    <source>
        <dbReference type="PROSITE" id="PS50048"/>
    </source>
</evidence>
<dbReference type="AlphaFoldDB" id="A0A1Y1YTH7"/>
<feature type="compositionally biased region" description="Polar residues" evidence="3">
    <location>
        <begin position="57"/>
        <end position="73"/>
    </location>
</feature>
<dbReference type="Gene3D" id="4.10.240.10">
    <property type="entry name" value="Zn(2)-C6 fungal-type DNA-binding domain"/>
    <property type="match status" value="1"/>
</dbReference>
<dbReference type="InterPro" id="IPR007219">
    <property type="entry name" value="XnlR_reg_dom"/>
</dbReference>
<reference evidence="5 6" key="1">
    <citation type="submission" date="2016-07" db="EMBL/GenBank/DDBJ databases">
        <title>Pervasive Adenine N6-methylation of Active Genes in Fungi.</title>
        <authorList>
            <consortium name="DOE Joint Genome Institute"/>
            <person name="Mondo S.J."/>
            <person name="Dannebaum R.O."/>
            <person name="Kuo R.C."/>
            <person name="Labutti K."/>
            <person name="Haridas S."/>
            <person name="Kuo A."/>
            <person name="Salamov A."/>
            <person name="Ahrendt S.R."/>
            <person name="Lipzen A."/>
            <person name="Sullivan W."/>
            <person name="Andreopoulos W.B."/>
            <person name="Clum A."/>
            <person name="Lindquist E."/>
            <person name="Daum C."/>
            <person name="Ramamoorthy G.K."/>
            <person name="Gryganskyi A."/>
            <person name="Culley D."/>
            <person name="Magnuson J.K."/>
            <person name="James T.Y."/>
            <person name="O'Malley M.A."/>
            <person name="Stajich J.E."/>
            <person name="Spatafora J.W."/>
            <person name="Visel A."/>
            <person name="Grigoriev I.V."/>
        </authorList>
    </citation>
    <scope>NUCLEOTIDE SEQUENCE [LARGE SCALE GENOMIC DNA]</scope>
    <source>
        <strain evidence="5 6">CBS 115471</strain>
    </source>
</reference>
<keyword evidence="1" id="KW-0479">Metal-binding</keyword>
<comment type="caution">
    <text evidence="5">The sequence shown here is derived from an EMBL/GenBank/DDBJ whole genome shotgun (WGS) entry which is preliminary data.</text>
</comment>
<dbReference type="Pfam" id="PF00172">
    <property type="entry name" value="Zn_clus"/>
    <property type="match status" value="1"/>
</dbReference>
<dbReference type="EMBL" id="MCFA01000174">
    <property type="protein sequence ID" value="ORY01124.1"/>
    <property type="molecule type" value="Genomic_DNA"/>
</dbReference>
<evidence type="ECO:0000256" key="2">
    <source>
        <dbReference type="ARBA" id="ARBA00023242"/>
    </source>
</evidence>
<dbReference type="PANTHER" id="PTHR47431">
    <property type="entry name" value="ZN(II)2CYS6 TRANSCRIPTION FACTOR (EUROFUNG)-RELATED"/>
    <property type="match status" value="1"/>
</dbReference>
<dbReference type="GO" id="GO:0008270">
    <property type="term" value="F:zinc ion binding"/>
    <property type="evidence" value="ECO:0007669"/>
    <property type="project" value="InterPro"/>
</dbReference>
<evidence type="ECO:0000313" key="6">
    <source>
        <dbReference type="Proteomes" id="UP000193144"/>
    </source>
</evidence>
<dbReference type="CDD" id="cd12148">
    <property type="entry name" value="fungal_TF_MHR"/>
    <property type="match status" value="1"/>
</dbReference>
<dbReference type="Pfam" id="PF04082">
    <property type="entry name" value="Fungal_trans"/>
    <property type="match status" value="1"/>
</dbReference>
<dbReference type="SMART" id="SM00906">
    <property type="entry name" value="Fungal_trans"/>
    <property type="match status" value="1"/>
</dbReference>
<dbReference type="PROSITE" id="PS50048">
    <property type="entry name" value="ZN2_CY6_FUNGAL_2"/>
    <property type="match status" value="1"/>
</dbReference>
<sequence>MPSSQTPPERPAPLACLQCRRTHLKCAGGSPTCARCLSRGLTCTYTPSRRGCRRSTKPQSPTSESVSSQALQHYQPTETSQWISASVSEAIAPIGAVSTSSNPALDARPTLSMLLGGATAQRDEQLRSWVDDEQLVNLYYLNFHSSHPILTPRHLYWKRNYPRFLKAVVEFVGSQFSPGIANEASREATERELEGGEQNTPEMVQARILYAISLVARNDLQKSQFVLSQAVDTALQLGMNRRDFAASHANNRPSEEESLRRTWYELYITDGCIAAFQRKPTFKTNSVSADVLLPCDDNIYDDEMYLHIPSSRADYESSLFADEEVTFSSFCYRIEAVRLLGRVLAITGAHGVHRDQVQSVDNALAAFLHHLPPSKSEPEIVNTYGELDELMFQTHMVLQYATILLHFPRGDLASPVPFSTVVPGGNGAKFLCPCTRQNVHSIKAIDASKALSMLAAFRVPVQRHSPFLIYPLALGAFVQLSVSAIHLRSSRRCLDQHYDRVKLILGVLKTLGRYWPFAGVVLRSLNKMALAVFQPSRNDLPSPTQQDDPMDSEIDPCSYASTTVGSQWLENFDIQDIQGLIGLDTDGFCL</sequence>
<dbReference type="GO" id="GO:0006351">
    <property type="term" value="P:DNA-templated transcription"/>
    <property type="evidence" value="ECO:0007669"/>
    <property type="project" value="InterPro"/>
</dbReference>
<protein>
    <recommendedName>
        <fullName evidence="4">Zn(2)-C6 fungal-type domain-containing protein</fullName>
    </recommendedName>
</protein>
<dbReference type="InterPro" id="IPR001138">
    <property type="entry name" value="Zn2Cys6_DnaBD"/>
</dbReference>
<dbReference type="GO" id="GO:0003677">
    <property type="term" value="F:DNA binding"/>
    <property type="evidence" value="ECO:0007669"/>
    <property type="project" value="InterPro"/>
</dbReference>
<name>A0A1Y1YTH7_9PLEO</name>
<dbReference type="Proteomes" id="UP000193144">
    <property type="component" value="Unassembled WGS sequence"/>
</dbReference>
<dbReference type="InterPro" id="IPR036864">
    <property type="entry name" value="Zn2-C6_fun-type_DNA-bd_sf"/>
</dbReference>
<evidence type="ECO:0000256" key="1">
    <source>
        <dbReference type="ARBA" id="ARBA00022723"/>
    </source>
</evidence>
<keyword evidence="6" id="KW-1185">Reference proteome</keyword>
<feature type="domain" description="Zn(2)-C6 fungal-type" evidence="4">
    <location>
        <begin position="15"/>
        <end position="45"/>
    </location>
</feature>